<evidence type="ECO:0000313" key="3">
    <source>
        <dbReference type="EMBL" id="TKJ39136.1"/>
    </source>
</evidence>
<dbReference type="CDD" id="cd02440">
    <property type="entry name" value="AdoMet_MTases"/>
    <property type="match status" value="1"/>
</dbReference>
<gene>
    <name evidence="3" type="ORF">CEE37_12005</name>
</gene>
<dbReference type="InterPro" id="IPR029063">
    <property type="entry name" value="SAM-dependent_MTases_sf"/>
</dbReference>
<dbReference type="PANTHER" id="PTHR44068">
    <property type="entry name" value="ZGC:194242"/>
    <property type="match status" value="1"/>
</dbReference>
<dbReference type="GO" id="GO:0008757">
    <property type="term" value="F:S-adenosylmethionine-dependent methyltransferase activity"/>
    <property type="evidence" value="ECO:0007669"/>
    <property type="project" value="InterPro"/>
</dbReference>
<dbReference type="SUPFAM" id="SSF53335">
    <property type="entry name" value="S-adenosyl-L-methionine-dependent methyltransferases"/>
    <property type="match status" value="1"/>
</dbReference>
<evidence type="ECO:0000259" key="2">
    <source>
        <dbReference type="Pfam" id="PF08241"/>
    </source>
</evidence>
<accession>A0A532UW18</accession>
<name>A0A532UW18_UNCL8</name>
<feature type="domain" description="Methyltransferase type 11" evidence="2">
    <location>
        <begin position="55"/>
        <end position="153"/>
    </location>
</feature>
<comment type="caution">
    <text evidence="3">The sequence shown here is derived from an EMBL/GenBank/DDBJ whole genome shotgun (WGS) entry which is preliminary data.</text>
</comment>
<evidence type="ECO:0000256" key="1">
    <source>
        <dbReference type="ARBA" id="ARBA00022679"/>
    </source>
</evidence>
<dbReference type="EMBL" id="NJBN01000008">
    <property type="protein sequence ID" value="TKJ39136.1"/>
    <property type="molecule type" value="Genomic_DNA"/>
</dbReference>
<dbReference type="Gene3D" id="3.40.50.150">
    <property type="entry name" value="Vaccinia Virus protein VP39"/>
    <property type="match status" value="1"/>
</dbReference>
<dbReference type="PANTHER" id="PTHR44068:SF11">
    <property type="entry name" value="GERANYL DIPHOSPHATE 2-C-METHYLTRANSFERASE"/>
    <property type="match status" value="1"/>
</dbReference>
<evidence type="ECO:0000313" key="4">
    <source>
        <dbReference type="Proteomes" id="UP000319619"/>
    </source>
</evidence>
<dbReference type="Pfam" id="PF08241">
    <property type="entry name" value="Methyltransf_11"/>
    <property type="match status" value="1"/>
</dbReference>
<reference evidence="3 4" key="1">
    <citation type="submission" date="2017-06" db="EMBL/GenBank/DDBJ databases">
        <title>Novel microbial phyla capable of carbon fixation and sulfur reduction in deep-sea sediments.</title>
        <authorList>
            <person name="Huang J."/>
            <person name="Baker B."/>
            <person name="Wang Y."/>
        </authorList>
    </citation>
    <scope>NUCLEOTIDE SEQUENCE [LARGE SCALE GENOMIC DNA]</scope>
    <source>
        <strain evidence="3">B3_LCP</strain>
    </source>
</reference>
<dbReference type="InterPro" id="IPR013216">
    <property type="entry name" value="Methyltransf_11"/>
</dbReference>
<proteinExistence type="predicted"/>
<dbReference type="AlphaFoldDB" id="A0A532UW18"/>
<dbReference type="InterPro" id="IPR050447">
    <property type="entry name" value="Erg6_SMT_methyltransf"/>
</dbReference>
<keyword evidence="3" id="KW-0830">Ubiquinone</keyword>
<dbReference type="Proteomes" id="UP000319619">
    <property type="component" value="Unassembled WGS sequence"/>
</dbReference>
<organism evidence="3 4">
    <name type="scientific">candidate division LCP-89 bacterium B3_LCP</name>
    <dbReference type="NCBI Taxonomy" id="2012998"/>
    <lineage>
        <taxon>Bacteria</taxon>
        <taxon>Pseudomonadati</taxon>
        <taxon>Bacteria division LCP-89</taxon>
    </lineage>
</organism>
<sequence>MERLNISLEDVKVVYDGPEGVLWELIMGEQIHVGGFKSSMELVQKAGIQQGWKGLDLCSALGAGCRFLVKNCGVTMCGLDGTQTMHQKAQERSQAEGLADKIELRLGDVTEIPWPDNTFDFVWGEDAWCYVVDKDKLVSEAARVLKPGGTLAFTDWIEGPAGLSDDEAKRINTFMKFPYMENLEGYKTLIQNTGLTLVSAEDLTPEYASYVDFYIKMLTDQLSYDALKIIGDDMELFQAMGGEMAFMGQKAHEGKMGRGRFIARK</sequence>
<protein>
    <submittedName>
        <fullName evidence="3">Ubiquinone biosynthesis protein UbiE</fullName>
    </submittedName>
</protein>
<keyword evidence="1" id="KW-0808">Transferase</keyword>